<accession>N4TTZ9</accession>
<organism evidence="14 15">
    <name type="scientific">Fusarium oxysporum f. sp. cubense (strain race 1)</name>
    <name type="common">Panama disease fungus</name>
    <dbReference type="NCBI Taxonomy" id="1229664"/>
    <lineage>
        <taxon>Eukaryota</taxon>
        <taxon>Fungi</taxon>
        <taxon>Dikarya</taxon>
        <taxon>Ascomycota</taxon>
        <taxon>Pezizomycotina</taxon>
        <taxon>Sordariomycetes</taxon>
        <taxon>Hypocreomycetidae</taxon>
        <taxon>Hypocreales</taxon>
        <taxon>Nectriaceae</taxon>
        <taxon>Fusarium</taxon>
        <taxon>Fusarium oxysporum species complex</taxon>
    </lineage>
</organism>
<keyword evidence="7" id="KW-0816">Tricarboxylic acid cycle</keyword>
<feature type="active site" description="Proton acceptor" evidence="11">
    <location>
        <position position="215"/>
    </location>
</feature>
<keyword evidence="6" id="KW-0329">Glyoxylate bypass</keyword>
<feature type="binding site" evidence="12">
    <location>
        <position position="252"/>
    </location>
    <ligand>
        <name>substrate</name>
    </ligand>
</feature>
<sequence length="546" mass="60685">MASQNMANLSVNPDIEDELFQKEVEAVKAWWSDSRWRHTKRPFTAEQIVSKRGYLPVDYASNAQAKKLWKILEHRFETRDASYTYGCLEPTMVTQMAKYLDTVYVSGWQSSSTASASDEPGPDLADYPYTTVPNKVGHLFMAQLFHDRKQRQERLSVPKAQRANLLNIDYLRPIVADADTGHGGLTAVMKLTKLFIEKGAAGIHIEDQAPGTKKCGHMAGKVLVPIQEHINRLVAIRAQADIMGSDLLAIARTDAEAATLLSTNIDPRDHAFILGSTNPTLKPLNDLMIAAEGAGKSGVELQRIEDEWLAKANLSRFDDAVTAAIDAGSSSDKAGLKRDYLTKAKGKSNLEARAIARQVLGHDIFFDWDAPRTREGYFRLKGGCDCAVNRAIAYAPYCDAIWMESKLPDYAQAKEFAEGVHAVWPEKKLAYNLSPSFNWKTAMPRDEQETYIRRLAKLGYCWQFITLAGLHTTALISDQFAKAYSTVGMRAYGELVQEPEMEQKVDVVKHQKWSGATYVDELQKMVTGGISSTAAMGAGVTEDQFK</sequence>
<dbReference type="Gene3D" id="3.20.20.60">
    <property type="entry name" value="Phosphoenolpyruvate-binding domains"/>
    <property type="match status" value="1"/>
</dbReference>
<dbReference type="GO" id="GO:0006097">
    <property type="term" value="P:glyoxylate cycle"/>
    <property type="evidence" value="ECO:0007669"/>
    <property type="project" value="UniProtKB-KW"/>
</dbReference>
<evidence type="ECO:0000256" key="5">
    <source>
        <dbReference type="ARBA" id="ARBA00017446"/>
    </source>
</evidence>
<comment type="similarity">
    <text evidence="3 10">Belongs to the isocitrate lyase/PEP mutase superfamily. Isocitrate lyase family.</text>
</comment>
<dbReference type="STRING" id="1229664.N4TTZ9"/>
<dbReference type="InterPro" id="IPR018523">
    <property type="entry name" value="Isocitrate_lyase_ph_CS"/>
</dbReference>
<feature type="binding site" evidence="12">
    <location>
        <position position="466"/>
    </location>
    <ligand>
        <name>substrate</name>
    </ligand>
</feature>
<dbReference type="InterPro" id="IPR015813">
    <property type="entry name" value="Pyrv/PenolPyrv_kinase-like_dom"/>
</dbReference>
<dbReference type="Pfam" id="PF00463">
    <property type="entry name" value="ICL"/>
    <property type="match status" value="1"/>
</dbReference>
<comment type="cofactor">
    <cofactor evidence="13">
        <name>Mg(2+)</name>
        <dbReference type="ChEBI" id="CHEBI:18420"/>
    </cofactor>
    <text evidence="13">Can also use Mn(2+) ion.</text>
</comment>
<comment type="subunit">
    <text evidence="4">Homotetramer.</text>
</comment>
<evidence type="ECO:0000313" key="14">
    <source>
        <dbReference type="EMBL" id="ENH62737.1"/>
    </source>
</evidence>
<comment type="catalytic activity">
    <reaction evidence="1">
        <text>(2S,3R)-3-hydroxybutane-1,2,3-tricarboxylate = pyruvate + succinate</text>
        <dbReference type="Rhea" id="RHEA:16809"/>
        <dbReference type="ChEBI" id="CHEBI:15361"/>
        <dbReference type="ChEBI" id="CHEBI:30031"/>
        <dbReference type="ChEBI" id="CHEBI:57429"/>
        <dbReference type="EC" id="4.1.3.30"/>
    </reaction>
</comment>
<dbReference type="InterPro" id="IPR006254">
    <property type="entry name" value="Isocitrate_lyase"/>
</dbReference>
<evidence type="ECO:0000256" key="10">
    <source>
        <dbReference type="PIRNR" id="PIRNR001362"/>
    </source>
</evidence>
<keyword evidence="8 10" id="KW-0456">Lyase</keyword>
<dbReference type="SUPFAM" id="SSF51621">
    <property type="entry name" value="Phosphoenolpyruvate/pyruvate domain"/>
    <property type="match status" value="1"/>
</dbReference>
<dbReference type="PIRSF" id="PIRSF001362">
    <property type="entry name" value="Isocit_lyase"/>
    <property type="match status" value="1"/>
</dbReference>
<evidence type="ECO:0000256" key="12">
    <source>
        <dbReference type="PIRSR" id="PIRSR001362-2"/>
    </source>
</evidence>
<dbReference type="HOGENOM" id="CLU_019214_2_2_1"/>
<dbReference type="GO" id="GO:0006099">
    <property type="term" value="P:tricarboxylic acid cycle"/>
    <property type="evidence" value="ECO:0007669"/>
    <property type="project" value="UniProtKB-KW"/>
</dbReference>
<evidence type="ECO:0000256" key="3">
    <source>
        <dbReference type="ARBA" id="ARBA00005704"/>
    </source>
</evidence>
<protein>
    <recommendedName>
        <fullName evidence="5 10">Isocitrate lyase</fullName>
    </recommendedName>
</protein>
<name>N4TTZ9_FUSC1</name>
<evidence type="ECO:0000256" key="11">
    <source>
        <dbReference type="PIRSR" id="PIRSR001362-1"/>
    </source>
</evidence>
<dbReference type="PANTHER" id="PTHR21631:SF3">
    <property type="entry name" value="BIFUNCTIONAL GLYOXYLATE CYCLE PROTEIN"/>
    <property type="match status" value="1"/>
</dbReference>
<keyword evidence="13" id="KW-0460">Magnesium</keyword>
<evidence type="ECO:0000256" key="2">
    <source>
        <dbReference type="ARBA" id="ARBA00004793"/>
    </source>
</evidence>
<evidence type="ECO:0000256" key="7">
    <source>
        <dbReference type="ARBA" id="ARBA00022532"/>
    </source>
</evidence>
<evidence type="ECO:0000256" key="6">
    <source>
        <dbReference type="ARBA" id="ARBA00022435"/>
    </source>
</evidence>
<evidence type="ECO:0000256" key="9">
    <source>
        <dbReference type="ARBA" id="ARBA00023531"/>
    </source>
</evidence>
<dbReference type="OrthoDB" id="4078635at2759"/>
<dbReference type="EMBL" id="KB731259">
    <property type="protein sequence ID" value="ENH62737.1"/>
    <property type="molecule type" value="Genomic_DNA"/>
</dbReference>
<dbReference type="OMA" id="YVSGWQV"/>
<dbReference type="Proteomes" id="UP000016928">
    <property type="component" value="Unassembled WGS sequence"/>
</dbReference>
<dbReference type="VEuPathDB" id="FungiDB:FOC1_g10012975"/>
<evidence type="ECO:0000256" key="4">
    <source>
        <dbReference type="ARBA" id="ARBA00011881"/>
    </source>
</evidence>
<evidence type="ECO:0000256" key="1">
    <source>
        <dbReference type="ARBA" id="ARBA00001050"/>
    </source>
</evidence>
<evidence type="ECO:0000256" key="13">
    <source>
        <dbReference type="PIRSR" id="PIRSR001362-3"/>
    </source>
</evidence>
<dbReference type="PANTHER" id="PTHR21631">
    <property type="entry name" value="ISOCITRATE LYASE/MALATE SYNTHASE"/>
    <property type="match status" value="1"/>
</dbReference>
<proteinExistence type="inferred from homology"/>
<keyword evidence="13" id="KW-0479">Metal-binding</keyword>
<dbReference type="GO" id="GO:0046872">
    <property type="term" value="F:metal ion binding"/>
    <property type="evidence" value="ECO:0007669"/>
    <property type="project" value="UniProtKB-KW"/>
</dbReference>
<dbReference type="InterPro" id="IPR040442">
    <property type="entry name" value="Pyrv_kinase-like_dom_sf"/>
</dbReference>
<feature type="binding site" evidence="12">
    <location>
        <begin position="432"/>
        <end position="436"/>
    </location>
    <ligand>
        <name>substrate</name>
    </ligand>
</feature>
<dbReference type="AlphaFoldDB" id="N4TTZ9"/>
<comment type="pathway">
    <text evidence="2">Carbohydrate metabolism; glyoxylate cycle; (S)-malate from isocitrate: step 1/2.</text>
</comment>
<feature type="binding site" evidence="12">
    <location>
        <begin position="106"/>
        <end position="108"/>
    </location>
    <ligand>
        <name>substrate</name>
    </ligand>
</feature>
<evidence type="ECO:0000313" key="15">
    <source>
        <dbReference type="Proteomes" id="UP000016928"/>
    </source>
</evidence>
<gene>
    <name evidence="14" type="ORF">FOC1_g10012975</name>
</gene>
<comment type="catalytic activity">
    <reaction evidence="9">
        <text>D-threo-isocitrate = glyoxylate + succinate</text>
        <dbReference type="Rhea" id="RHEA:13245"/>
        <dbReference type="ChEBI" id="CHEBI:15562"/>
        <dbReference type="ChEBI" id="CHEBI:30031"/>
        <dbReference type="ChEBI" id="CHEBI:36655"/>
        <dbReference type="EC" id="4.1.3.1"/>
    </reaction>
</comment>
<dbReference type="NCBIfam" id="TIGR01346">
    <property type="entry name" value="isocit_lyase"/>
    <property type="match status" value="1"/>
</dbReference>
<dbReference type="GO" id="GO:0004451">
    <property type="term" value="F:isocitrate lyase activity"/>
    <property type="evidence" value="ECO:0007669"/>
    <property type="project" value="UniProtKB-EC"/>
</dbReference>
<dbReference type="GO" id="GO:0046421">
    <property type="term" value="F:methylisocitrate lyase activity"/>
    <property type="evidence" value="ECO:0007669"/>
    <property type="project" value="UniProtKB-EC"/>
</dbReference>
<reference evidence="15" key="2">
    <citation type="journal article" date="2014" name="PLoS ONE">
        <title>Genome and Transcriptome Analysis of the Fungal Pathogen Fusarium oxysporum f. sp. cubense Causing Banana Vascular Wilt Disease.</title>
        <authorList>
            <person name="Guo L."/>
            <person name="Han L."/>
            <person name="Yang L."/>
            <person name="Zeng H."/>
            <person name="Fan D."/>
            <person name="Zhu Y."/>
            <person name="Feng Y."/>
            <person name="Wang G."/>
            <person name="Peng C."/>
            <person name="Jiang X."/>
            <person name="Zhou D."/>
            <person name="Ni P."/>
            <person name="Liang C."/>
            <person name="Liu L."/>
            <person name="Wang J."/>
            <person name="Mao C."/>
            <person name="Fang X."/>
            <person name="Peng M."/>
            <person name="Huang J."/>
        </authorList>
    </citation>
    <scope>NUCLEOTIDE SEQUENCE [LARGE SCALE GENOMIC DNA]</scope>
    <source>
        <strain evidence="15">race 1</strain>
    </source>
</reference>
<dbReference type="FunFam" id="1.10.10.850:FF:000001">
    <property type="entry name" value="Isocitrate lyase"/>
    <property type="match status" value="1"/>
</dbReference>
<dbReference type="Gene3D" id="1.10.10.850">
    <property type="match status" value="1"/>
</dbReference>
<feature type="binding site" evidence="12">
    <location>
        <begin position="216"/>
        <end position="217"/>
    </location>
    <ligand>
        <name>substrate</name>
    </ligand>
</feature>
<reference evidence="15" key="1">
    <citation type="submission" date="2012-09" db="EMBL/GenBank/DDBJ databases">
        <title>Genome sequencing and comparative transcriptomics of race 1 and race 4 of banana pathogen: Fusarium oxysporum f. sp. cubense.</title>
        <authorList>
            <person name="Fang X."/>
            <person name="Huang J."/>
        </authorList>
    </citation>
    <scope>NUCLEOTIDE SEQUENCE [LARGE SCALE GENOMIC DNA]</scope>
    <source>
        <strain evidence="15">race 1</strain>
    </source>
</reference>
<feature type="binding site" evidence="13">
    <location>
        <position position="177"/>
    </location>
    <ligand>
        <name>Mg(2+)</name>
        <dbReference type="ChEBI" id="CHEBI:18420"/>
    </ligand>
</feature>
<evidence type="ECO:0000256" key="8">
    <source>
        <dbReference type="ARBA" id="ARBA00023239"/>
    </source>
</evidence>
<dbReference type="PROSITE" id="PS00161">
    <property type="entry name" value="ISOCITRATE_LYASE"/>
    <property type="match status" value="1"/>
</dbReference>